<organism evidence="3 5">
    <name type="scientific">Bifidobacterium pseudolongum subsp. globosum</name>
    <dbReference type="NCBI Taxonomy" id="1690"/>
    <lineage>
        <taxon>Bacteria</taxon>
        <taxon>Bacillati</taxon>
        <taxon>Actinomycetota</taxon>
        <taxon>Actinomycetes</taxon>
        <taxon>Bifidobacteriales</taxon>
        <taxon>Bifidobacteriaceae</taxon>
        <taxon>Bifidobacterium</taxon>
    </lineage>
</organism>
<accession>A0A4Q5A4V1</accession>
<dbReference type="Gene3D" id="3.30.70.2660">
    <property type="match status" value="1"/>
</dbReference>
<comment type="similarity">
    <text evidence="2">Belongs to the CRISPR-associated protein Cas5 family. Subtype I-C/Dvulg subfamily.</text>
</comment>
<dbReference type="EMBL" id="RYUX01000013">
    <property type="protein sequence ID" value="RYQ36723.1"/>
    <property type="molecule type" value="Genomic_DNA"/>
</dbReference>
<dbReference type="EC" id="3.1.-.-" evidence="2"/>
<dbReference type="EMBL" id="RYUM01000020">
    <property type="protein sequence ID" value="RYQ17763.1"/>
    <property type="molecule type" value="Genomic_DNA"/>
</dbReference>
<dbReference type="GO" id="GO:0004519">
    <property type="term" value="F:endonuclease activity"/>
    <property type="evidence" value="ECO:0007669"/>
    <property type="project" value="UniProtKB-UniRule"/>
</dbReference>
<dbReference type="Pfam" id="PF09704">
    <property type="entry name" value="Cas_Cas5d"/>
    <property type="match status" value="1"/>
</dbReference>
<dbReference type="InterPro" id="IPR021124">
    <property type="entry name" value="CRISPR-assoc_prot_Cas5"/>
</dbReference>
<dbReference type="GO" id="GO:0051607">
    <property type="term" value="P:defense response to virus"/>
    <property type="evidence" value="ECO:0007669"/>
    <property type="project" value="UniProtKB-UniRule"/>
</dbReference>
<evidence type="ECO:0000256" key="2">
    <source>
        <dbReference type="PIRNR" id="PIRNR029950"/>
    </source>
</evidence>
<dbReference type="Proteomes" id="UP000292655">
    <property type="component" value="Unassembled WGS sequence"/>
</dbReference>
<dbReference type="GO" id="GO:0043571">
    <property type="term" value="P:maintenance of CRISPR repeat elements"/>
    <property type="evidence" value="ECO:0007669"/>
    <property type="project" value="UniProtKB-UniRule"/>
</dbReference>
<evidence type="ECO:0000313" key="4">
    <source>
        <dbReference type="EMBL" id="RYQ36723.1"/>
    </source>
</evidence>
<keyword evidence="2" id="KW-0378">Hydrolase</keyword>
<keyword evidence="2" id="KW-0255">Endonuclease</keyword>
<dbReference type="GO" id="GO:0003723">
    <property type="term" value="F:RNA binding"/>
    <property type="evidence" value="ECO:0007669"/>
    <property type="project" value="UniProtKB-UniRule"/>
</dbReference>
<reference evidence="5 6" key="1">
    <citation type="submission" date="2018-12" db="EMBL/GenBank/DDBJ databases">
        <title>Unveiling genomic diversity among members of the Bifidobacterium pseudolongum species, a widely distributed gut commensal of the animal kingdom.</title>
        <authorList>
            <person name="Lugli G.A."/>
            <person name="Duranti S."/>
            <person name="Albert K."/>
            <person name="Mancabelli L."/>
            <person name="Napoli S."/>
            <person name="Viappiani A."/>
            <person name="Anzalone R."/>
            <person name="Longhi G."/>
            <person name="Milani C."/>
            <person name="Turroni F."/>
            <person name="Alessandri G."/>
            <person name="Sela D.A."/>
            <person name="Van Sinderen D."/>
            <person name="Ventura M."/>
        </authorList>
    </citation>
    <scope>NUCLEOTIDE SEQUENCE [LARGE SCALE GENOMIC DNA]</scope>
    <source>
        <strain evidence="4 6">2002B</strain>
        <strain evidence="3 5">2071B</strain>
    </source>
</reference>
<comment type="function">
    <text evidence="2">CRISPR (clustered regularly interspaced short palindromic repeat) is an adaptive immune system that provides protection against mobile genetic elements (viruses, transposable elements and conjugative plasmids). CRISPR clusters contain spacers, sequences complementary to antecedent mobile elements, and target invading nucleic acids. CRISPR clusters are transcribed and processed into CRISPR RNA (crRNA).</text>
</comment>
<proteinExistence type="inferred from homology"/>
<evidence type="ECO:0000256" key="1">
    <source>
        <dbReference type="ARBA" id="ARBA00023118"/>
    </source>
</evidence>
<evidence type="ECO:0000313" key="5">
    <source>
        <dbReference type="Proteomes" id="UP000291187"/>
    </source>
</evidence>
<dbReference type="InterPro" id="IPR010155">
    <property type="entry name" value="CRISPR-assoc_prot_Cas5d"/>
</dbReference>
<dbReference type="Proteomes" id="UP000291187">
    <property type="component" value="Unassembled WGS sequence"/>
</dbReference>
<dbReference type="NCBIfam" id="TIGR02593">
    <property type="entry name" value="CRISPR_cas5"/>
    <property type="match status" value="1"/>
</dbReference>
<evidence type="ECO:0000313" key="3">
    <source>
        <dbReference type="EMBL" id="RYQ17763.1"/>
    </source>
</evidence>
<sequence>MPIKLEVRGRYACFSRPELKIERVSYDVMTPSAARGILEGIYWHPGMRWIIDRITVMNPIKFSNIRRNEVSKIASASEMRSAATSGKAATPIYTSKSIQQRAAMVLRDVRYVIEAHFEMTSKASADDTPAKFQSMFVRRAGKGQCFHEPYFGCREFPVDFELWEGEAAPEGFEQGDRDLGYMLYDMDYSDPKEIKPMFFHAHLEDGVLDLTDVRTVS</sequence>
<keyword evidence="1 2" id="KW-0051">Antiviral defense</keyword>
<evidence type="ECO:0000313" key="6">
    <source>
        <dbReference type="Proteomes" id="UP000292655"/>
    </source>
</evidence>
<comment type="caution">
    <text evidence="3">The sequence shown here is derived from an EMBL/GenBank/DDBJ whole genome shotgun (WGS) entry which is preliminary data.</text>
</comment>
<dbReference type="CDD" id="cd09651">
    <property type="entry name" value="Cas5_I-C"/>
    <property type="match status" value="1"/>
</dbReference>
<dbReference type="PIRSF" id="PIRSF029950">
    <property type="entry name" value="Cas_CT1134"/>
    <property type="match status" value="1"/>
</dbReference>
<keyword evidence="2" id="KW-0540">Nuclease</keyword>
<name>A0A4Q5A4V1_9BIFI</name>
<dbReference type="AlphaFoldDB" id="A0A4Q5A4V1"/>
<gene>
    <name evidence="4" type="ORF">PG2002B_1391</name>
    <name evidence="3" type="ORF">PG2071B_1416</name>
</gene>
<protein>
    <recommendedName>
        <fullName evidence="2">pre-crRNA processing endonuclease</fullName>
        <ecNumber evidence="2">3.1.-.-</ecNumber>
    </recommendedName>
</protein>
<dbReference type="InterPro" id="IPR013422">
    <property type="entry name" value="CRISPR-assoc_prot_Cas5_N"/>
</dbReference>
<dbReference type="NCBIfam" id="TIGR01876">
    <property type="entry name" value="cas_Cas5d"/>
    <property type="match status" value="1"/>
</dbReference>
<keyword evidence="2" id="KW-0694">RNA-binding</keyword>
<dbReference type="GO" id="GO:0016787">
    <property type="term" value="F:hydrolase activity"/>
    <property type="evidence" value="ECO:0007669"/>
    <property type="project" value="UniProtKB-KW"/>
</dbReference>